<sequence>MFKPKATDYQSKELISEFRDVPHFSKQEIYDFYCRKEPELNDGTLSWRIHYLKQRGIIQSIGRGIYTISVKPHYSPDISLRLIRLSRILNKVWSDINYCAWSTEWLNSFTRHQLQSFFTVLEIEKELMEDVFECLFYEYNLRVYMKPDKDIMDRYVAFENAILVMPLISRSPDQIISYKKQKVYVPTLEKILVDSFSDEKTHYAIQGELSYMFEHAIETYNINFTRLLSYSRRRGKEEQVKQFLKHELGDLLNGVLK</sequence>
<dbReference type="RefSeq" id="WP_346756943.1">
    <property type="nucleotide sequence ID" value="NZ_JAUJEB010000001.1"/>
</dbReference>
<keyword evidence="2" id="KW-1185">Reference proteome</keyword>
<dbReference type="Proteomes" id="UP001172083">
    <property type="component" value="Unassembled WGS sequence"/>
</dbReference>
<accession>A0ABT8L1N8</accession>
<dbReference type="EMBL" id="JAUJEB010000001">
    <property type="protein sequence ID" value="MDN5211613.1"/>
    <property type="molecule type" value="Genomic_DNA"/>
</dbReference>
<name>A0ABT8L1N8_9BACT</name>
<reference evidence="1" key="1">
    <citation type="submission" date="2023-06" db="EMBL/GenBank/DDBJ databases">
        <title>Genomic of Agaribacillus aureum.</title>
        <authorList>
            <person name="Wang G."/>
        </authorList>
    </citation>
    <scope>NUCLEOTIDE SEQUENCE</scope>
    <source>
        <strain evidence="1">BMA12</strain>
    </source>
</reference>
<evidence type="ECO:0000313" key="1">
    <source>
        <dbReference type="EMBL" id="MDN5211613.1"/>
    </source>
</evidence>
<evidence type="ECO:0008006" key="3">
    <source>
        <dbReference type="Google" id="ProtNLM"/>
    </source>
</evidence>
<protein>
    <recommendedName>
        <fullName evidence="3">Transcriptional regulator</fullName>
    </recommendedName>
</protein>
<organism evidence="1 2">
    <name type="scientific">Agaribacillus aureus</name>
    <dbReference type="NCBI Taxonomy" id="3051825"/>
    <lineage>
        <taxon>Bacteria</taxon>
        <taxon>Pseudomonadati</taxon>
        <taxon>Bacteroidota</taxon>
        <taxon>Cytophagia</taxon>
        <taxon>Cytophagales</taxon>
        <taxon>Splendidivirgaceae</taxon>
        <taxon>Agaribacillus</taxon>
    </lineage>
</organism>
<proteinExistence type="predicted"/>
<evidence type="ECO:0000313" key="2">
    <source>
        <dbReference type="Proteomes" id="UP001172083"/>
    </source>
</evidence>
<comment type="caution">
    <text evidence="1">The sequence shown here is derived from an EMBL/GenBank/DDBJ whole genome shotgun (WGS) entry which is preliminary data.</text>
</comment>
<gene>
    <name evidence="1" type="ORF">QQ020_06110</name>
</gene>
<dbReference type="Pfam" id="PF20217">
    <property type="entry name" value="DUF6577"/>
    <property type="match status" value="1"/>
</dbReference>
<dbReference type="InterPro" id="IPR046484">
    <property type="entry name" value="DUF6577"/>
</dbReference>